<dbReference type="STRING" id="105785.A0A2J7RHC3"/>
<organism evidence="1 2">
    <name type="scientific">Cryptotermes secundus</name>
    <dbReference type="NCBI Taxonomy" id="105785"/>
    <lineage>
        <taxon>Eukaryota</taxon>
        <taxon>Metazoa</taxon>
        <taxon>Ecdysozoa</taxon>
        <taxon>Arthropoda</taxon>
        <taxon>Hexapoda</taxon>
        <taxon>Insecta</taxon>
        <taxon>Pterygota</taxon>
        <taxon>Neoptera</taxon>
        <taxon>Polyneoptera</taxon>
        <taxon>Dictyoptera</taxon>
        <taxon>Blattodea</taxon>
        <taxon>Blattoidea</taxon>
        <taxon>Termitoidae</taxon>
        <taxon>Kalotermitidae</taxon>
        <taxon>Cryptotermitinae</taxon>
        <taxon>Cryptotermes</taxon>
    </lineage>
</organism>
<name>A0A2J7RHC3_9NEOP</name>
<dbReference type="GO" id="GO:0003676">
    <property type="term" value="F:nucleic acid binding"/>
    <property type="evidence" value="ECO:0007669"/>
    <property type="project" value="InterPro"/>
</dbReference>
<comment type="caution">
    <text evidence="1">The sequence shown here is derived from an EMBL/GenBank/DDBJ whole genome shotgun (WGS) entry which is preliminary data.</text>
</comment>
<dbReference type="InterPro" id="IPR036397">
    <property type="entry name" value="RNaseH_sf"/>
</dbReference>
<dbReference type="Proteomes" id="UP000235965">
    <property type="component" value="Unassembled WGS sequence"/>
</dbReference>
<dbReference type="PANTHER" id="PTHR47326:SF1">
    <property type="entry name" value="HTH PSQ-TYPE DOMAIN-CONTAINING PROTEIN"/>
    <property type="match status" value="1"/>
</dbReference>
<dbReference type="EMBL" id="NEVH01003744">
    <property type="protein sequence ID" value="PNF40234.1"/>
    <property type="molecule type" value="Genomic_DNA"/>
</dbReference>
<keyword evidence="2" id="KW-1185">Reference proteome</keyword>
<dbReference type="Gene3D" id="3.30.420.10">
    <property type="entry name" value="Ribonuclease H-like superfamily/Ribonuclease H"/>
    <property type="match status" value="1"/>
</dbReference>
<accession>A0A2J7RHC3</accession>
<evidence type="ECO:0000313" key="2">
    <source>
        <dbReference type="Proteomes" id="UP000235965"/>
    </source>
</evidence>
<dbReference type="PANTHER" id="PTHR47326">
    <property type="entry name" value="TRANSPOSABLE ELEMENT TC3 TRANSPOSASE-LIKE PROTEIN"/>
    <property type="match status" value="1"/>
</dbReference>
<dbReference type="InParanoid" id="A0A2J7RHC3"/>
<reference evidence="1 2" key="1">
    <citation type="submission" date="2017-12" db="EMBL/GenBank/DDBJ databases">
        <title>Hemimetabolous genomes reveal molecular basis of termite eusociality.</title>
        <authorList>
            <person name="Harrison M.C."/>
            <person name="Jongepier E."/>
            <person name="Robertson H.M."/>
            <person name="Arning N."/>
            <person name="Bitard-Feildel T."/>
            <person name="Chao H."/>
            <person name="Childers C.P."/>
            <person name="Dinh H."/>
            <person name="Doddapaneni H."/>
            <person name="Dugan S."/>
            <person name="Gowin J."/>
            <person name="Greiner C."/>
            <person name="Han Y."/>
            <person name="Hu H."/>
            <person name="Hughes D.S.T."/>
            <person name="Huylmans A.-K."/>
            <person name="Kemena C."/>
            <person name="Kremer L.P.M."/>
            <person name="Lee S.L."/>
            <person name="Lopez-Ezquerra A."/>
            <person name="Mallet L."/>
            <person name="Monroy-Kuhn J.M."/>
            <person name="Moser A."/>
            <person name="Murali S.C."/>
            <person name="Muzny D.M."/>
            <person name="Otani S."/>
            <person name="Piulachs M.-D."/>
            <person name="Poelchau M."/>
            <person name="Qu J."/>
            <person name="Schaub F."/>
            <person name="Wada-Katsumata A."/>
            <person name="Worley K.C."/>
            <person name="Xie Q."/>
            <person name="Ylla G."/>
            <person name="Poulsen M."/>
            <person name="Gibbs R.A."/>
            <person name="Schal C."/>
            <person name="Richards S."/>
            <person name="Belles X."/>
            <person name="Korb J."/>
            <person name="Bornberg-Bauer E."/>
        </authorList>
    </citation>
    <scope>NUCLEOTIDE SEQUENCE [LARGE SCALE GENOMIC DNA]</scope>
    <source>
        <tissue evidence="1">Whole body</tissue>
    </source>
</reference>
<dbReference type="AlphaFoldDB" id="A0A2J7RHC3"/>
<evidence type="ECO:0000313" key="1">
    <source>
        <dbReference type="EMBL" id="PNF40234.1"/>
    </source>
</evidence>
<sequence>MVLWPPRSPDLSPADFFLWGHLKGIVYKNNPPTLDDLRSLQVLHRIASSMGKRARGCSAEQGSHFEHLL</sequence>
<gene>
    <name evidence="1" type="ORF">B7P43_G07073</name>
</gene>
<protein>
    <submittedName>
        <fullName evidence="1">Uncharacterized protein</fullName>
    </submittedName>
</protein>
<proteinExistence type="predicted"/>